<reference evidence="9" key="1">
    <citation type="journal article" date="2016" name="Nat. Genet.">
        <title>A high-quality carrot genome assembly provides new insights into carotenoid accumulation and asterid genome evolution.</title>
        <authorList>
            <person name="Iorizzo M."/>
            <person name="Ellison S."/>
            <person name="Senalik D."/>
            <person name="Zeng P."/>
            <person name="Satapoomin P."/>
            <person name="Huang J."/>
            <person name="Bowman M."/>
            <person name="Iovene M."/>
            <person name="Sanseverino W."/>
            <person name="Cavagnaro P."/>
            <person name="Yildiz M."/>
            <person name="Macko-Podgorni A."/>
            <person name="Moranska E."/>
            <person name="Grzebelus E."/>
            <person name="Grzebelus D."/>
            <person name="Ashrafi H."/>
            <person name="Zheng Z."/>
            <person name="Cheng S."/>
            <person name="Spooner D."/>
            <person name="Van Deynze A."/>
            <person name="Simon P."/>
        </authorList>
    </citation>
    <scope>NUCLEOTIDE SEQUENCE</scope>
    <source>
        <tissue evidence="9">Leaf</tissue>
    </source>
</reference>
<accession>A0AAF0X1G9</accession>
<dbReference type="InterPro" id="IPR036396">
    <property type="entry name" value="Cyt_P450_sf"/>
</dbReference>
<dbReference type="GO" id="GO:0006629">
    <property type="term" value="P:lipid metabolic process"/>
    <property type="evidence" value="ECO:0007669"/>
    <property type="project" value="UniProtKB-ARBA"/>
</dbReference>
<evidence type="ECO:0000256" key="1">
    <source>
        <dbReference type="ARBA" id="ARBA00001971"/>
    </source>
</evidence>
<protein>
    <recommendedName>
        <fullName evidence="11">Cytochrome P450</fullName>
    </recommendedName>
</protein>
<dbReference type="KEGG" id="dcr:108216853"/>
<dbReference type="InterPro" id="IPR017972">
    <property type="entry name" value="Cyt_P450_CS"/>
</dbReference>
<evidence type="ECO:0000256" key="2">
    <source>
        <dbReference type="ARBA" id="ARBA00010617"/>
    </source>
</evidence>
<evidence type="ECO:0000256" key="6">
    <source>
        <dbReference type="PIRSR" id="PIRSR602401-1"/>
    </source>
</evidence>
<sequence length="519" mass="59577">MAIYVVFQLLILPLSVTILFLYYLFSHKSRNNQVTNWPVLGMAPALVKNYHKIHEFATQLLKESNGTFKFEGPSVANLDFLVTSDPANIHYILSKNFNNYPKGPEFHKIFDILGNGIQNVDDYFWEIQRKTNVSLFNHANFHKLSVETLGAKVEKGLIPLLDHVSEHGIEVDLQDVFQRLAFDNICTLVLDHDPQSLSRDLPHVPAEKASTIIEVALYHRHLLPESLWRLQSLIGFGKEKRLSRAWKIIDEFIYKCISLKRQDSLNRSSENSSVVKSQEEDKPDLLETYMESYKVMTSNPDKFLRDVLFSLLFAGQDSTSTALSWFFWLVTKNPSVESKIQQEIQTALNPKQDDSCIPFNKKEDLRKLVYLQAALSEALRLFPPVALEHKAPLQPDILPSGHRVDKDSKIVLSFYSVARMENVWGKDCLEFKPERWITEKGGIKHEASYKFPAFNAGPRSCLGKEMAFTQMKMVAANIIHNYKVEVVYGHHIVPRDSIILQMKYGLKVRMAKRSSCSTW</sequence>
<evidence type="ECO:0000256" key="7">
    <source>
        <dbReference type="RuleBase" id="RU000461"/>
    </source>
</evidence>
<keyword evidence="8" id="KW-0472">Membrane</keyword>
<keyword evidence="8" id="KW-0812">Transmembrane</keyword>
<dbReference type="SUPFAM" id="SSF48264">
    <property type="entry name" value="Cytochrome P450"/>
    <property type="match status" value="1"/>
</dbReference>
<dbReference type="PROSITE" id="PS00086">
    <property type="entry name" value="CYTOCHROME_P450"/>
    <property type="match status" value="1"/>
</dbReference>
<name>A0AAF0X1G9_DAUCS</name>
<proteinExistence type="inferred from homology"/>
<dbReference type="EMBL" id="CP093346">
    <property type="protein sequence ID" value="WOG97930.1"/>
    <property type="molecule type" value="Genomic_DNA"/>
</dbReference>
<organism evidence="9 10">
    <name type="scientific">Daucus carota subsp. sativus</name>
    <name type="common">Carrot</name>
    <dbReference type="NCBI Taxonomy" id="79200"/>
    <lineage>
        <taxon>Eukaryota</taxon>
        <taxon>Viridiplantae</taxon>
        <taxon>Streptophyta</taxon>
        <taxon>Embryophyta</taxon>
        <taxon>Tracheophyta</taxon>
        <taxon>Spermatophyta</taxon>
        <taxon>Magnoliopsida</taxon>
        <taxon>eudicotyledons</taxon>
        <taxon>Gunneridae</taxon>
        <taxon>Pentapetalae</taxon>
        <taxon>asterids</taxon>
        <taxon>campanulids</taxon>
        <taxon>Apiales</taxon>
        <taxon>Apiaceae</taxon>
        <taxon>Apioideae</taxon>
        <taxon>Scandiceae</taxon>
        <taxon>Daucinae</taxon>
        <taxon>Daucus</taxon>
        <taxon>Daucus sect. Daucus</taxon>
    </lineage>
</organism>
<dbReference type="PANTHER" id="PTHR24296">
    <property type="entry name" value="CYTOCHROME P450"/>
    <property type="match status" value="1"/>
</dbReference>
<dbReference type="AlphaFoldDB" id="A0AAF0X1G9"/>
<dbReference type="InterPro" id="IPR001128">
    <property type="entry name" value="Cyt_P450"/>
</dbReference>
<evidence type="ECO:0000256" key="5">
    <source>
        <dbReference type="ARBA" id="ARBA00023004"/>
    </source>
</evidence>
<gene>
    <name evidence="9" type="ORF">DCAR_0417271</name>
</gene>
<dbReference type="CDD" id="cd11064">
    <property type="entry name" value="CYP86A"/>
    <property type="match status" value="1"/>
</dbReference>
<dbReference type="GO" id="GO:0005506">
    <property type="term" value="F:iron ion binding"/>
    <property type="evidence" value="ECO:0007669"/>
    <property type="project" value="InterPro"/>
</dbReference>
<keyword evidence="5 6" id="KW-0408">Iron</keyword>
<dbReference type="Proteomes" id="UP000077755">
    <property type="component" value="Chromosome 4"/>
</dbReference>
<reference evidence="9" key="2">
    <citation type="submission" date="2022-03" db="EMBL/GenBank/DDBJ databases">
        <title>Draft title - Genomic analysis of global carrot germplasm unveils the trajectory of domestication and the origin of high carotenoid orange carrot.</title>
        <authorList>
            <person name="Iorizzo M."/>
            <person name="Ellison S."/>
            <person name="Senalik D."/>
            <person name="Macko-Podgorni A."/>
            <person name="Grzebelus D."/>
            <person name="Bostan H."/>
            <person name="Rolling W."/>
            <person name="Curaba J."/>
            <person name="Simon P."/>
        </authorList>
    </citation>
    <scope>NUCLEOTIDE SEQUENCE</scope>
    <source>
        <tissue evidence="9">Leaf</tissue>
    </source>
</reference>
<keyword evidence="8" id="KW-1133">Transmembrane helix</keyword>
<comment type="similarity">
    <text evidence="2 7">Belongs to the cytochrome P450 family.</text>
</comment>
<keyword evidence="3 6" id="KW-0479">Metal-binding</keyword>
<evidence type="ECO:0008006" key="11">
    <source>
        <dbReference type="Google" id="ProtNLM"/>
    </source>
</evidence>
<comment type="cofactor">
    <cofactor evidence="1 6">
        <name>heme</name>
        <dbReference type="ChEBI" id="CHEBI:30413"/>
    </cofactor>
</comment>
<evidence type="ECO:0000256" key="8">
    <source>
        <dbReference type="SAM" id="Phobius"/>
    </source>
</evidence>
<keyword evidence="7" id="KW-0503">Monooxygenase</keyword>
<keyword evidence="10" id="KW-1185">Reference proteome</keyword>
<feature type="transmembrane region" description="Helical" evidence="8">
    <location>
        <begin position="6"/>
        <end position="25"/>
    </location>
</feature>
<keyword evidence="4 7" id="KW-0560">Oxidoreductase</keyword>
<dbReference type="PRINTS" id="PR00463">
    <property type="entry name" value="EP450I"/>
</dbReference>
<evidence type="ECO:0000256" key="4">
    <source>
        <dbReference type="ARBA" id="ARBA00023002"/>
    </source>
</evidence>
<feature type="binding site" description="axial binding residue" evidence="6">
    <location>
        <position position="461"/>
    </location>
    <ligand>
        <name>heme</name>
        <dbReference type="ChEBI" id="CHEBI:30413"/>
    </ligand>
    <ligandPart>
        <name>Fe</name>
        <dbReference type="ChEBI" id="CHEBI:18248"/>
    </ligandPart>
</feature>
<dbReference type="PRINTS" id="PR00385">
    <property type="entry name" value="P450"/>
</dbReference>
<evidence type="ECO:0000313" key="9">
    <source>
        <dbReference type="EMBL" id="WOG97930.1"/>
    </source>
</evidence>
<dbReference type="GO" id="GO:0004497">
    <property type="term" value="F:monooxygenase activity"/>
    <property type="evidence" value="ECO:0007669"/>
    <property type="project" value="UniProtKB-KW"/>
</dbReference>
<dbReference type="GO" id="GO:0020037">
    <property type="term" value="F:heme binding"/>
    <property type="evidence" value="ECO:0007669"/>
    <property type="project" value="InterPro"/>
</dbReference>
<dbReference type="GO" id="GO:0016705">
    <property type="term" value="F:oxidoreductase activity, acting on paired donors, with incorporation or reduction of molecular oxygen"/>
    <property type="evidence" value="ECO:0007669"/>
    <property type="project" value="InterPro"/>
</dbReference>
<evidence type="ECO:0000256" key="3">
    <source>
        <dbReference type="ARBA" id="ARBA00022723"/>
    </source>
</evidence>
<evidence type="ECO:0000313" key="10">
    <source>
        <dbReference type="Proteomes" id="UP000077755"/>
    </source>
</evidence>
<dbReference type="Gene3D" id="1.10.630.10">
    <property type="entry name" value="Cytochrome P450"/>
    <property type="match status" value="1"/>
</dbReference>
<dbReference type="InterPro" id="IPR002401">
    <property type="entry name" value="Cyt_P450_E_grp-I"/>
</dbReference>
<dbReference type="Pfam" id="PF00067">
    <property type="entry name" value="p450"/>
    <property type="match status" value="1"/>
</dbReference>
<keyword evidence="6 7" id="KW-0349">Heme</keyword>